<dbReference type="AlphaFoldDB" id="A0A366XVG5"/>
<protein>
    <submittedName>
        <fullName evidence="1">Uncharacterized protein</fullName>
    </submittedName>
</protein>
<dbReference type="Proteomes" id="UP000253314">
    <property type="component" value="Unassembled WGS sequence"/>
</dbReference>
<comment type="caution">
    <text evidence="1">The sequence shown here is derived from an EMBL/GenBank/DDBJ whole genome shotgun (WGS) entry which is preliminary data.</text>
</comment>
<evidence type="ECO:0000313" key="2">
    <source>
        <dbReference type="Proteomes" id="UP000253314"/>
    </source>
</evidence>
<sequence length="82" mass="9473">MESLTSYEIHHGSGTKVTITDVPSNLSPLASFLKMQVIADEIFNMKQPKHRYSFSDFWRKEVYCTACGISYLHHRDCEKGFI</sequence>
<dbReference type="EMBL" id="QOCW01000027">
    <property type="protein sequence ID" value="RBW67941.1"/>
    <property type="molecule type" value="Genomic_DNA"/>
</dbReference>
<keyword evidence="2" id="KW-1185">Reference proteome</keyword>
<name>A0A366XVG5_9BACI</name>
<evidence type="ECO:0000313" key="1">
    <source>
        <dbReference type="EMBL" id="RBW67941.1"/>
    </source>
</evidence>
<gene>
    <name evidence="1" type="ORF">DS031_19230</name>
</gene>
<accession>A0A366XVG5</accession>
<organism evidence="1 2">
    <name type="scientific">Bacillus taeanensis</name>
    <dbReference type="NCBI Taxonomy" id="273032"/>
    <lineage>
        <taxon>Bacteria</taxon>
        <taxon>Bacillati</taxon>
        <taxon>Bacillota</taxon>
        <taxon>Bacilli</taxon>
        <taxon>Bacillales</taxon>
        <taxon>Bacillaceae</taxon>
        <taxon>Bacillus</taxon>
    </lineage>
</organism>
<proteinExistence type="predicted"/>
<dbReference type="RefSeq" id="WP_113807717.1">
    <property type="nucleotide sequence ID" value="NZ_QOCW01000027.1"/>
</dbReference>
<reference evidence="1 2" key="1">
    <citation type="submission" date="2018-07" db="EMBL/GenBank/DDBJ databases">
        <title>Lottiidibacillus patelloidae gen. nov., sp. nov., isolated from the intestinal tract of a marine limpet and the reclassification of B. taeanensis BH030017T, B. algicola KMM 3737T and B. hwajinpoensis SW-72T as genus Lottiidibacillus.</title>
        <authorList>
            <person name="Liu R."/>
            <person name="Huang Z."/>
        </authorList>
    </citation>
    <scope>NUCLEOTIDE SEQUENCE [LARGE SCALE GENOMIC DNA]</scope>
    <source>
        <strain evidence="1 2">BH030017</strain>
    </source>
</reference>